<reference evidence="11" key="2">
    <citation type="submission" date="2025-09" db="UniProtKB">
        <authorList>
            <consortium name="Ensembl"/>
        </authorList>
    </citation>
    <scope>IDENTIFICATION</scope>
</reference>
<dbReference type="SUPFAM" id="SSF48652">
    <property type="entry name" value="Tetraspanin"/>
    <property type="match status" value="1"/>
</dbReference>
<evidence type="ECO:0000256" key="4">
    <source>
        <dbReference type="ARBA" id="ARBA00022989"/>
    </source>
</evidence>
<comment type="subcellular location">
    <subcellularLocation>
        <location evidence="1">Endomembrane system</location>
        <topology evidence="1">Multi-pass membrane protein</topology>
    </subcellularLocation>
    <subcellularLocation>
        <location evidence="10">Membrane</location>
        <topology evidence="10">Multi-pass membrane protein</topology>
    </subcellularLocation>
</comment>
<dbReference type="GeneTree" id="ENSGT00940000155083"/>
<accession>A0A3Q2QDC5</accession>
<feature type="disulfide bond" evidence="9">
    <location>
        <begin position="153"/>
        <end position="168"/>
    </location>
</feature>
<feature type="transmembrane region" description="Helical" evidence="10">
    <location>
        <begin position="12"/>
        <end position="35"/>
    </location>
</feature>
<dbReference type="Ensembl" id="ENSFHET00000007282.1">
    <property type="protein sequence ID" value="ENSFHEP00000024634.1"/>
    <property type="gene ID" value="ENSFHEG00000006358.1"/>
</dbReference>
<keyword evidence="9" id="KW-1015">Disulfide bond</keyword>
<dbReference type="GeneID" id="105938063"/>
<evidence type="ECO:0000256" key="9">
    <source>
        <dbReference type="PIRSR" id="PIRSR002419-1"/>
    </source>
</evidence>
<feature type="transmembrane region" description="Helical" evidence="10">
    <location>
        <begin position="197"/>
        <end position="219"/>
    </location>
</feature>
<keyword evidence="12" id="KW-1185">Reference proteome</keyword>
<dbReference type="InterPro" id="IPR018499">
    <property type="entry name" value="Tetraspanin/Peripherin"/>
</dbReference>
<organism evidence="11 12">
    <name type="scientific">Fundulus heteroclitus</name>
    <name type="common">Killifish</name>
    <name type="synonym">Mummichog</name>
    <dbReference type="NCBI Taxonomy" id="8078"/>
    <lineage>
        <taxon>Eukaryota</taxon>
        <taxon>Metazoa</taxon>
        <taxon>Chordata</taxon>
        <taxon>Craniata</taxon>
        <taxon>Vertebrata</taxon>
        <taxon>Euteleostomi</taxon>
        <taxon>Actinopterygii</taxon>
        <taxon>Neopterygii</taxon>
        <taxon>Teleostei</taxon>
        <taxon>Neoteleostei</taxon>
        <taxon>Acanthomorphata</taxon>
        <taxon>Ovalentaria</taxon>
        <taxon>Atherinomorphae</taxon>
        <taxon>Cyprinodontiformes</taxon>
        <taxon>Fundulidae</taxon>
        <taxon>Fundulus</taxon>
    </lineage>
</organism>
<evidence type="ECO:0000256" key="2">
    <source>
        <dbReference type="ARBA" id="ARBA00006840"/>
    </source>
</evidence>
<keyword evidence="3 10" id="KW-0812">Transmembrane</keyword>
<evidence type="ECO:0000256" key="8">
    <source>
        <dbReference type="ARBA" id="ARBA00054958"/>
    </source>
</evidence>
<name>A0A3Q2QDC5_FUNHE</name>
<reference evidence="11" key="1">
    <citation type="submission" date="2025-08" db="UniProtKB">
        <authorList>
            <consortium name="Ensembl"/>
        </authorList>
    </citation>
    <scope>IDENTIFICATION</scope>
</reference>
<comment type="similarity">
    <text evidence="2 10">Belongs to the tetraspanin (TM4SF) family.</text>
</comment>
<dbReference type="InterPro" id="IPR008952">
    <property type="entry name" value="Tetraspanin_EC2_sf"/>
</dbReference>
<dbReference type="InterPro" id="IPR000301">
    <property type="entry name" value="Tetraspanin_animals"/>
</dbReference>
<dbReference type="PRINTS" id="PR00259">
    <property type="entry name" value="TMFOUR"/>
</dbReference>
<evidence type="ECO:0000256" key="10">
    <source>
        <dbReference type="RuleBase" id="RU361218"/>
    </source>
</evidence>
<evidence type="ECO:0000256" key="5">
    <source>
        <dbReference type="ARBA" id="ARBA00023136"/>
    </source>
</evidence>
<comment type="function">
    <text evidence="8">Structural component of specialized membrane microdomains known as tetraspanin-enriched microdomains (TERMs), which act as platforms for receptor clustering and signaling. Participates thereby in diverse biological functions such as cell signal transduction, adhesion, migration and protein trafficking. Regulates neuronal differentiation in response to NGF by facilitating NGF-mediated activation of NTRK1/TRKA receptor tyrosine kinase and subsequent downstream signaling pathways. Plays a role in the inhibition of TNFalpha-induced apoptosis. Mechanistically, inhibits the NF-kappa-B signaling pathway by blocking phosphorylation of CHUK. Also promotes the stability of the thiamine transporter 1/SLC19A2 in intestinal epithelial cells leading to an increase of thiamine uptake process.</text>
</comment>
<dbReference type="Gene3D" id="1.10.1450.10">
    <property type="entry name" value="Tetraspanin"/>
    <property type="match status" value="1"/>
</dbReference>
<dbReference type="PIRSF" id="PIRSF002419">
    <property type="entry name" value="Tetraspanin"/>
    <property type="match status" value="1"/>
</dbReference>
<feature type="transmembrane region" description="Helical" evidence="10">
    <location>
        <begin position="55"/>
        <end position="76"/>
    </location>
</feature>
<evidence type="ECO:0000256" key="7">
    <source>
        <dbReference type="ARBA" id="ARBA00046464"/>
    </source>
</evidence>
<dbReference type="PANTHER" id="PTHR19282">
    <property type="entry name" value="TETRASPANIN"/>
    <property type="match status" value="1"/>
</dbReference>
<evidence type="ECO:0000313" key="12">
    <source>
        <dbReference type="Proteomes" id="UP000265000"/>
    </source>
</evidence>
<dbReference type="Proteomes" id="UP000265000">
    <property type="component" value="Unplaced"/>
</dbReference>
<dbReference type="AlphaFoldDB" id="A0A3Q2QDC5"/>
<feature type="transmembrane region" description="Helical" evidence="10">
    <location>
        <begin position="88"/>
        <end position="110"/>
    </location>
</feature>
<proteinExistence type="inferred from homology"/>
<dbReference type="Pfam" id="PF00335">
    <property type="entry name" value="Tetraspanin"/>
    <property type="match status" value="1"/>
</dbReference>
<dbReference type="GO" id="GO:0005886">
    <property type="term" value="C:plasma membrane"/>
    <property type="evidence" value="ECO:0007669"/>
    <property type="project" value="TreeGrafter"/>
</dbReference>
<evidence type="ECO:0000256" key="3">
    <source>
        <dbReference type="ARBA" id="ARBA00022692"/>
    </source>
</evidence>
<dbReference type="GO" id="GO:0012505">
    <property type="term" value="C:endomembrane system"/>
    <property type="evidence" value="ECO:0007669"/>
    <property type="project" value="UniProtKB-SubCell"/>
</dbReference>
<evidence type="ECO:0000256" key="1">
    <source>
        <dbReference type="ARBA" id="ARBA00004127"/>
    </source>
</evidence>
<evidence type="ECO:0000313" key="11">
    <source>
        <dbReference type="Ensembl" id="ENSFHEP00000024634.1"/>
    </source>
</evidence>
<dbReference type="PANTHER" id="PTHR19282:SF216">
    <property type="entry name" value="TETRASPANIN-1"/>
    <property type="match status" value="1"/>
</dbReference>
<dbReference type="OrthoDB" id="438211at2759"/>
<dbReference type="STRING" id="8078.ENSFHEP00000024634"/>
<keyword evidence="4 10" id="KW-1133">Transmembrane helix</keyword>
<sequence>MALDGCGVVCKYILLIFNIIFAVVGMAFLGLGLWLRFSENTRAIFSVAELNSSAFVIGVTVLIALGSVMLIVVVFGDYGACNEKKTSLQVFSVLLFLLAIAEFVVGALAYSNRGKVGEKLGEFYMSLYSLYVNSQDPAIGVTLTFIHNSLHCCGMTGVHLIEMVKQTCPKPDGIMEHIIMPNCPVTIVTVFDSRAPLVMGIFIGTGALLIVALICSGVISSQLQRPSSSPQYIILNPSTSSLAAPQPYPQPYPQHVTVSNNSFPDQDPVVFTPLSVVNIPLAQA</sequence>
<protein>
    <recommendedName>
        <fullName evidence="10">Tetraspanin</fullName>
    </recommendedName>
</protein>
<keyword evidence="6" id="KW-0325">Glycoprotein</keyword>
<keyword evidence="5 10" id="KW-0472">Membrane</keyword>
<comment type="subunit">
    <text evidence="7">Interacts with SLC19A2. Interacts with NTRK1/TRKA.</text>
</comment>
<evidence type="ECO:0000256" key="6">
    <source>
        <dbReference type="ARBA" id="ARBA00023180"/>
    </source>
</evidence>